<sequence length="127" mass="12555">MSLGSYTDATGTSRSIEGVTPMTSLGIPLSDSVALTPPGVPIASLAAAAVSPLTVGVPGGGWAWDVTGTFGSGASLVLESLRSDLTTWYVLATATAPGVYNAGIGNNATVRMRAVGNTITNLASSLG</sequence>
<dbReference type="EMBL" id="OQ135102">
    <property type="protein sequence ID" value="WCD56081.1"/>
    <property type="molecule type" value="Genomic_DNA"/>
</dbReference>
<evidence type="ECO:0000313" key="1">
    <source>
        <dbReference type="EMBL" id="WCD56081.1"/>
    </source>
</evidence>
<reference evidence="1" key="2">
    <citation type="journal article" date="2024" name="Viruses">
        <title>New Genera and Species of Caulobacter and Brevundimonas Bacteriophages Provide Insights into Phage Genome Evolution.</title>
        <authorList>
            <person name="Ely B."/>
            <person name="Hils M."/>
            <person name="Clarke A."/>
            <person name="Albert M."/>
            <person name="Holness N."/>
            <person name="Lenski J."/>
            <person name="Mohammadi T."/>
        </authorList>
    </citation>
    <scope>NUCLEOTIDE SEQUENCE</scope>
</reference>
<protein>
    <submittedName>
        <fullName evidence="1">Uncharacterized protein</fullName>
    </submittedName>
</protein>
<reference evidence="1" key="1">
    <citation type="submission" date="2022-12" db="EMBL/GenBank/DDBJ databases">
        <authorList>
            <person name="Hils M."/>
            <person name="Clarke A."/>
            <person name="Albert M."/>
            <person name="Lenski J."/>
        </authorList>
    </citation>
    <scope>NUCLEOTIDE SEQUENCE</scope>
</reference>
<evidence type="ECO:0000313" key="2">
    <source>
        <dbReference type="Proteomes" id="UP001214072"/>
    </source>
</evidence>
<keyword evidence="2" id="KW-1185">Reference proteome</keyword>
<name>A0AAE9WYZ2_9CAUD</name>
<accession>A0AAE9WYZ2</accession>
<gene>
    <name evidence="1" type="primary">BL198_gp052</name>
</gene>
<dbReference type="Proteomes" id="UP001214072">
    <property type="component" value="Segment"/>
</dbReference>
<proteinExistence type="predicted"/>
<organism evidence="1 2">
    <name type="scientific">Caulobacter phage BL198</name>
    <dbReference type="NCBI Taxonomy" id="3020395"/>
    <lineage>
        <taxon>Viruses</taxon>
        <taxon>Duplodnaviria</taxon>
        <taxon>Heunggongvirae</taxon>
        <taxon>Uroviricota</taxon>
        <taxon>Caudoviricetes</taxon>
        <taxon>Autographivirales</taxon>
        <taxon>Autonotataviridae</taxon>
        <taxon>Percyvirus</taxon>
        <taxon>Percyvirus BL198</taxon>
    </lineage>
</organism>